<reference evidence="1 2" key="1">
    <citation type="submission" date="2018-07" db="EMBL/GenBank/DDBJ databases">
        <title>Lottiidibacillus patelloidae gen. nov., sp. nov., isolated from the intestinal tract of a marine limpet and the reclassification of B. taeanensis BH030017T, B. algicola KMM 3737T and B. hwajinpoensis SW-72T as genus Lottiidibacillus.</title>
        <authorList>
            <person name="Liu R."/>
            <person name="Huang Z."/>
        </authorList>
    </citation>
    <scope>NUCLEOTIDE SEQUENCE [LARGE SCALE GENOMIC DNA]</scope>
    <source>
        <strain evidence="1 2">BH030017</strain>
    </source>
</reference>
<sequence>MQRYYSTIYWHFTGSPIIDWRSIKQPEDILKLGKPKSEGKSVSILKEILKSKLLRATCTEQITETYHTKEFCCTTDIPFKDLLNHAPYYGRAAIGFKANFIQHQFSPVFYVSSENRSFQHNVLENIQLQSNNFSLEFLLNFIKITNFTPKSEEHTFYREKEWRHVGDYHFTEDSIAAIVVPNHYVPDVRKYLLLHHYPEDISVLSWKLIEQA</sequence>
<organism evidence="1 2">
    <name type="scientific">Bacillus taeanensis</name>
    <dbReference type="NCBI Taxonomy" id="273032"/>
    <lineage>
        <taxon>Bacteria</taxon>
        <taxon>Bacillati</taxon>
        <taxon>Bacillota</taxon>
        <taxon>Bacilli</taxon>
        <taxon>Bacillales</taxon>
        <taxon>Bacillaceae</taxon>
        <taxon>Bacillus</taxon>
    </lineage>
</organism>
<comment type="caution">
    <text evidence="1">The sequence shown here is derived from an EMBL/GenBank/DDBJ whole genome shotgun (WGS) entry which is preliminary data.</text>
</comment>
<dbReference type="OrthoDB" id="680500at2"/>
<gene>
    <name evidence="1" type="ORF">DS031_10970</name>
</gene>
<keyword evidence="2" id="KW-1185">Reference proteome</keyword>
<evidence type="ECO:0000313" key="1">
    <source>
        <dbReference type="EMBL" id="RBW69438.1"/>
    </source>
</evidence>
<evidence type="ECO:0000313" key="2">
    <source>
        <dbReference type="Proteomes" id="UP000253314"/>
    </source>
</evidence>
<dbReference type="Proteomes" id="UP000253314">
    <property type="component" value="Unassembled WGS sequence"/>
</dbReference>
<name>A0A366XV40_9BACI</name>
<dbReference type="Pfam" id="PF10899">
    <property type="entry name" value="AbiGi"/>
    <property type="match status" value="1"/>
</dbReference>
<dbReference type="RefSeq" id="WP_113806128.1">
    <property type="nucleotide sequence ID" value="NZ_QOCW01000010.1"/>
</dbReference>
<proteinExistence type="predicted"/>
<protein>
    <recommendedName>
        <fullName evidence="3">DUF2971 domain-containing protein</fullName>
    </recommendedName>
</protein>
<evidence type="ECO:0008006" key="3">
    <source>
        <dbReference type="Google" id="ProtNLM"/>
    </source>
</evidence>
<dbReference type="EMBL" id="QOCW01000010">
    <property type="protein sequence ID" value="RBW69438.1"/>
    <property type="molecule type" value="Genomic_DNA"/>
</dbReference>
<accession>A0A366XV40</accession>
<dbReference type="AlphaFoldDB" id="A0A366XV40"/>
<dbReference type="InterPro" id="IPR021223">
    <property type="entry name" value="AbiGi"/>
</dbReference>